<keyword evidence="7" id="KW-1185">Reference proteome</keyword>
<dbReference type="Pfam" id="PF18413">
    <property type="entry name" value="Neuraminidase"/>
    <property type="match status" value="1"/>
</dbReference>
<evidence type="ECO:0008006" key="8">
    <source>
        <dbReference type="Google" id="ProtNLM"/>
    </source>
</evidence>
<keyword evidence="2" id="KW-0175">Coiled coil</keyword>
<feature type="domain" description="Tc toxin complex TcA C-terminal TcB-binding" evidence="3">
    <location>
        <begin position="2573"/>
        <end position="2876"/>
    </location>
</feature>
<proteinExistence type="predicted"/>
<evidence type="ECO:0000256" key="2">
    <source>
        <dbReference type="SAM" id="Coils"/>
    </source>
</evidence>
<dbReference type="InterPro" id="IPR040840">
    <property type="entry name" value="TcA_TcB_BD"/>
</dbReference>
<dbReference type="InterPro" id="IPR046839">
    <property type="entry name" value="ABC_toxin_N"/>
</dbReference>
<evidence type="ECO:0000259" key="3">
    <source>
        <dbReference type="Pfam" id="PF18276"/>
    </source>
</evidence>
<sequence>MIAFDDALTKLSDVGGVTADLIHPKTLHKLQLDEQANAPTLAQLRSLQRVLRIEPDPGIARVLLAEGLSSAHQITAIARSRFVREFGPKLGDDGEATARRLYDRSSLIKTRVSHLIASLRGSIASPHFRALRGYNVSGDVQDYFETLSNYQTLFGNLNYCNAGEDPTILSPAAYLVDLLRTIDLAITQPNPSIPAGLKLNDRRPDLGDIPLTDANTFDEVPYLQIVDSILAQTVKTGLVKSHLLQDDDVFLTLANLYYPFNLPYNQPLDRLRNYLAAKSVTLAQAYSVFNHDVQNLAEYAEYLHLSAEQLGNLALPQNIAQAVSKNYGLAISAGNLAGMDRLDAFMAQTGLELTDVGTLLVQNLSAREIFDTTGNYTTTGLSTSLALTQTSDRVTGNFDTGGTLTAVLVGTVVTGYWRKDTSAGDFQLTFSDDGASFTGKWRTGYSGDWDPTPWNGNRPSSTVTAGIIPHSFFINKPLAVRQYLKTVESTVNDDTVTKIGNQCLDTLDTVNRFVRLASYLGWSYPQLDWALNTLNAPSRDDSGNLTCATELTSATLIELAKVQQLIDAGMDFDVAVAMWFDIRTIGCGPTEVSAAPFDVIFNNPTVLAQFPSRSVYHPTISANASSYANPLYTDAPLSWTVGTSADGTPAAAVVSCIPANADDLASIAAAAFGANAKVSLTVSNLSVLYRHAMLASFLNMRAPAYLGLMQAVGLGTATTLPHTFTRDELLKILATAKWVQASGIGVPNLNYLMTGIPSIYATPGYQPAAVTTLLLSLGTALKATLLATDAFVSPGITGAESAACTQVLVNSGYINPIGVVLKDATAVRPDLSSAPLYDPTVLAPTTEQVDTIVQTLAKTAKSQLDAASQQLATFFGTKADTMAVILTGAAGWQHLSSPVEPFLLASLFSLPVDTVQTGGLPDLAKLTLAFAAKGITLPANTTIVPQTGASWSVDDNGTAYQAVTSDLIGVAYYRGSTPLFRGLLDDVKTAGIVDPKKVADAFAAAGFSLSGSPTVTLQVGPLSFAVVNPTSGTTYLATQRGSDKAPLEVLEAAATVPQQPPSAASAMVLTASQMLVLTGAMTLSNTALATIMSVPTAFGFTAVPGQPVATPLAAVSAVYAFTGMVAALHDNDDGLARYLSDAQKLAALDADVRLCSVTGWDVDQCTFIRTKMYGKDVAASTLTRVAGLKRVFDMCTAIGIDAYMLSNIVATAQASATKANFATADALAGQLLESLRANTQAQAWPTVYDQINGPLLENWRDALVPIAISQLRPTYSDITTADSLYEYLLIDVEMSGCARISVIKEALNAAQLYLQRCRLNLERNVVISTDDLPDVWWEWLLNYRVWQANREIFLYPENYIDPSLRQSKTELFKNFENGLLQGDITADKVDEEFRKYLNGLSELAKLKIVDACRAVVHDHEKGEIDTLFLFARTTTQPYKFYTTCRQTLGNCNNASAAQWTQWLPVSITINAEQVTAIYAFNRLLLFWSELIDTQELDGTGDPNKRATITKLSLKYSFQNASGNWVQPQTLVTDLPVNVTGIQPNLYGPFSASFNQSPDVLWNKVGCLRIPAAAFPNNSAESEKLCIYFGPMINQSSGDGNPPPDSAKYAANPTVAEFCTAIVQATLVKKQLSGLDLPGQTPLFPMVTIDATLQPAPLLFEGQYLILKGDTPAANAAPSLITGLNGNSLVASSAQNTLVTNYIEGKGINIPFLSTANSVPITEQSFVSDYVNSTQSKNFYTILTTYPNFLVDSTTGKVNDGITTISLGMLASMLTTDVNIARQVREILLDAYFGSLVLLSQIGTSNASVIPVTNHPGGFIVADGAQVFLVEARPPKEPDLPMIDRALALTPTTATITPRTLITRDINAAQASRFYSLLRDDQVKAINANGQVNTDIVQNRSVQMLAQTLQTDLGRAQEVRNILLSGSSPAAAAYGTTDFDVTNSLYTLQFTVSRLATSAIDSLNASLDAGGVAALLALQQQQLPTDAAQPFSDLEPITTNIPIGPSTDQPVMHSPACYFGRQVDFDGPFGQYYWELFFHAPFLVAEMLHDNQQFQDAETWLQYIFNPTLPPAPLTQARFVTLRPKDVTDSQAKNYYAILTDPDINQLIDANGNVLPLALSVSPNMLKIVLSVGLTTAMEIKNLLVNQYLVTPTGRYWQFEPFRNHMLESLKGQLTNCAEIAAYNDDPFDPDAIARLRIGAYEKAVVIAYIKNLLAWGDSNFSQYTWEAITTARMLYAYASDLLGPRPVDVGPCSQAAPTTFNIILAHYGNKPGDIPQFLIEMENAIPAMVVNGPLLTQVGNPFNDLGGVFIVPENDRLIALWDEVADRVTKIRNCLNIDGQPQPMPLFEPPIDPMALVRAAASGNNILALVSQLQPKVPHYRFAVMIQQAVDATEKVRAFGQSLLVALQACDAEALAVMTQTHAVDIMQMTTLVKRKAIEDLNNQILALQQGLANAQYRQNHYNSLLSAGLNAAEIAALTLMAEALVARAGSIAFNGLSIAGYLAPNIFGLADGGMKFGDAVNAGAMIAGAESDILGQSASISTTVAEYQRRTSDWQLQTALAGYDIAQISDDIAATTARLAGAQQDLATTLQQIKDSQQELDFLKTKFTNKDLYRWMTGRLGTLYFQAYRLAQDLALAAQTTYQYELDRDDQFITFAYWDNLHQGLLAGEGLALSLAQLQKSYTDNNIRRLEIEKTVSLRQTFPMAFIGFCWGFAQGNSASTRGQLDFTLSEALFDFDFPSHYCRKIKSISISIPCLVGPYQDLHATLTQNSNAVVTASNVATVQYLAQRNSAYVDTLAPPPAGTLRQNWVPDQHIAISQGMDDSGLFVLDFNDERYLPFEGTGAVSSWTFSLPPETNTIDFNSITDVIVKVRYTAKDGGITFGQQIKQFYNQQASTFPRLMNATFELASAFSAQWYQAMHTAPVNHTQTISFPISNGIVLPNLKSVKLHSVIVQLKLADGSSVSSTSQAFIDLQIDGQPSTAAPVAIVNNFGRVDGSVFPSQFTGVTWSLVFNLAQTPSKLLTHDGALDSTKLIDVAVVVMYSAAPF</sequence>
<protein>
    <recommendedName>
        <fullName evidence="8">Virulence plasmid A protein</fullName>
    </recommendedName>
</protein>
<dbReference type="Pfam" id="PF03538">
    <property type="entry name" value="VRP1"/>
    <property type="match status" value="1"/>
</dbReference>
<dbReference type="Pfam" id="PF18276">
    <property type="entry name" value="TcA_TcB_BD"/>
    <property type="match status" value="1"/>
</dbReference>
<accession>A0ABZ2PSP3</accession>
<dbReference type="InterPro" id="IPR041079">
    <property type="entry name" value="Neuraminidase-like"/>
</dbReference>
<evidence type="ECO:0000313" key="7">
    <source>
        <dbReference type="Proteomes" id="UP001493153"/>
    </source>
</evidence>
<keyword evidence="1" id="KW-0843">Virulence</keyword>
<organism evidence="6 7">
    <name type="scientific">Mycetohabitans rhizoxinica</name>
    <dbReference type="NCBI Taxonomy" id="412963"/>
    <lineage>
        <taxon>Bacteria</taxon>
        <taxon>Pseudomonadati</taxon>
        <taxon>Pseudomonadota</taxon>
        <taxon>Betaproteobacteria</taxon>
        <taxon>Burkholderiales</taxon>
        <taxon>Burkholderiaceae</taxon>
        <taxon>Mycetohabitans</taxon>
    </lineage>
</organism>
<dbReference type="Proteomes" id="UP001493153">
    <property type="component" value="Plasmid megaplasmid"/>
</dbReference>
<dbReference type="RefSeq" id="WP_338910240.1">
    <property type="nucleotide sequence ID" value="NZ_CP062175.1"/>
</dbReference>
<evidence type="ECO:0000313" key="6">
    <source>
        <dbReference type="EMBL" id="WXK38109.1"/>
    </source>
</evidence>
<feature type="coiled-coil region" evidence="2">
    <location>
        <begin position="2580"/>
        <end position="2607"/>
    </location>
</feature>
<dbReference type="InterPro" id="IPR018003">
    <property type="entry name" value="Insecticidal_toxin/plasmid_vir"/>
</dbReference>
<dbReference type="Pfam" id="PF20220">
    <property type="entry name" value="ABC_toxin_N"/>
    <property type="match status" value="1"/>
</dbReference>
<keyword evidence="6" id="KW-0614">Plasmid</keyword>
<dbReference type="EMBL" id="CP062175">
    <property type="protein sequence ID" value="WXK38109.1"/>
    <property type="molecule type" value="Genomic_DNA"/>
</dbReference>
<evidence type="ECO:0000259" key="4">
    <source>
        <dbReference type="Pfam" id="PF18413"/>
    </source>
</evidence>
<gene>
    <name evidence="6" type="ORF">IHE29_01950</name>
</gene>
<feature type="domain" description="Neuraminidase-like" evidence="4">
    <location>
        <begin position="1414"/>
        <end position="1534"/>
    </location>
</feature>
<feature type="domain" description="ABC toxin N-terminal" evidence="5">
    <location>
        <begin position="1255"/>
        <end position="1376"/>
    </location>
</feature>
<reference evidence="6 7" key="1">
    <citation type="submission" date="2020-09" db="EMBL/GenBank/DDBJ databases">
        <title>Genome sequences of Mycetohabitans spp.</title>
        <authorList>
            <person name="Carter M.E."/>
            <person name="Carpenter S.C.D."/>
            <person name="Bogdanove A.J."/>
        </authorList>
    </citation>
    <scope>NUCLEOTIDE SEQUENCE [LARGE SCALE GENOMIC DNA]</scope>
    <source>
        <strain evidence="6 7">B12</strain>
        <plasmid evidence="6 7">megaplasmid</plasmid>
    </source>
</reference>
<evidence type="ECO:0000259" key="5">
    <source>
        <dbReference type="Pfam" id="PF20220"/>
    </source>
</evidence>
<geneLocation type="plasmid" evidence="6 7">
    <name>megaplasmid</name>
</geneLocation>
<name>A0ABZ2PSP3_9BURK</name>
<evidence type="ECO:0000256" key="1">
    <source>
        <dbReference type="ARBA" id="ARBA00023026"/>
    </source>
</evidence>